<evidence type="ECO:0000313" key="6">
    <source>
        <dbReference type="Proteomes" id="UP000317318"/>
    </source>
</evidence>
<accession>A0A517QZ18</accession>
<keyword evidence="6" id="KW-1185">Reference proteome</keyword>
<dbReference type="SMART" id="SM00895">
    <property type="entry name" value="FCD"/>
    <property type="match status" value="1"/>
</dbReference>
<keyword evidence="3" id="KW-0804">Transcription</keyword>
<dbReference type="PANTHER" id="PTHR43537:SF24">
    <property type="entry name" value="GLUCONATE OPERON TRANSCRIPTIONAL REPRESSOR"/>
    <property type="match status" value="1"/>
</dbReference>
<name>A0A517QZ18_9PLAN</name>
<gene>
    <name evidence="5" type="primary">ydfH</name>
    <name evidence="5" type="ORF">Pan189_12450</name>
</gene>
<dbReference type="Pfam" id="PF07729">
    <property type="entry name" value="FCD"/>
    <property type="match status" value="1"/>
</dbReference>
<dbReference type="PROSITE" id="PS50949">
    <property type="entry name" value="HTH_GNTR"/>
    <property type="match status" value="1"/>
</dbReference>
<dbReference type="SUPFAM" id="SSF46785">
    <property type="entry name" value="Winged helix' DNA-binding domain"/>
    <property type="match status" value="1"/>
</dbReference>
<dbReference type="InterPro" id="IPR008920">
    <property type="entry name" value="TF_FadR/GntR_C"/>
</dbReference>
<organism evidence="5 6">
    <name type="scientific">Stratiformator vulcanicus</name>
    <dbReference type="NCBI Taxonomy" id="2527980"/>
    <lineage>
        <taxon>Bacteria</taxon>
        <taxon>Pseudomonadati</taxon>
        <taxon>Planctomycetota</taxon>
        <taxon>Planctomycetia</taxon>
        <taxon>Planctomycetales</taxon>
        <taxon>Planctomycetaceae</taxon>
        <taxon>Stratiformator</taxon>
    </lineage>
</organism>
<evidence type="ECO:0000256" key="3">
    <source>
        <dbReference type="ARBA" id="ARBA00023163"/>
    </source>
</evidence>
<dbReference type="InterPro" id="IPR011711">
    <property type="entry name" value="GntR_C"/>
</dbReference>
<dbReference type="OrthoDB" id="287672at2"/>
<dbReference type="Gene3D" id="1.20.120.530">
    <property type="entry name" value="GntR ligand-binding domain-like"/>
    <property type="match status" value="1"/>
</dbReference>
<dbReference type="SMART" id="SM00345">
    <property type="entry name" value="HTH_GNTR"/>
    <property type="match status" value="1"/>
</dbReference>
<dbReference type="Gene3D" id="1.10.10.10">
    <property type="entry name" value="Winged helix-like DNA-binding domain superfamily/Winged helix DNA-binding domain"/>
    <property type="match status" value="1"/>
</dbReference>
<sequence length="232" mass="26488">MIKKSTLGDQVFQQLASEIVSGRFESGEALREIELASRLNVSRTPVREAIRQLASTGLVEFRVNKGAVVREIEPEQVRQIYHVREALECLAVKLACRNLKTQDFEYLDELVSQVRGSEGEDRRELCNELDLKLHRMIALRSRNPILSDEIDRFNDLMALLRAWTAESEEVLLITLAEHLEIIEALRALDEERSLAAMSLHLRKSADRNAGYIRERAVATNVKNHVCQNTEPQ</sequence>
<evidence type="ECO:0000256" key="1">
    <source>
        <dbReference type="ARBA" id="ARBA00023015"/>
    </source>
</evidence>
<dbReference type="InterPro" id="IPR036388">
    <property type="entry name" value="WH-like_DNA-bd_sf"/>
</dbReference>
<dbReference type="PANTHER" id="PTHR43537">
    <property type="entry name" value="TRANSCRIPTIONAL REGULATOR, GNTR FAMILY"/>
    <property type="match status" value="1"/>
</dbReference>
<dbReference type="GO" id="GO:0003677">
    <property type="term" value="F:DNA binding"/>
    <property type="evidence" value="ECO:0007669"/>
    <property type="project" value="UniProtKB-KW"/>
</dbReference>
<keyword evidence="1" id="KW-0805">Transcription regulation</keyword>
<evidence type="ECO:0000259" key="4">
    <source>
        <dbReference type="PROSITE" id="PS50949"/>
    </source>
</evidence>
<feature type="domain" description="HTH gntR-type" evidence="4">
    <location>
        <begin position="5"/>
        <end position="72"/>
    </location>
</feature>
<dbReference type="Pfam" id="PF00392">
    <property type="entry name" value="GntR"/>
    <property type="match status" value="1"/>
</dbReference>
<dbReference type="PRINTS" id="PR00035">
    <property type="entry name" value="HTHGNTR"/>
</dbReference>
<dbReference type="Proteomes" id="UP000317318">
    <property type="component" value="Chromosome"/>
</dbReference>
<protein>
    <submittedName>
        <fullName evidence="5">Putative HTH-type transcriptional regulator YdfH</fullName>
    </submittedName>
</protein>
<dbReference type="InterPro" id="IPR000524">
    <property type="entry name" value="Tscrpt_reg_HTH_GntR"/>
</dbReference>
<dbReference type="CDD" id="cd07377">
    <property type="entry name" value="WHTH_GntR"/>
    <property type="match status" value="1"/>
</dbReference>
<evidence type="ECO:0000256" key="2">
    <source>
        <dbReference type="ARBA" id="ARBA00023125"/>
    </source>
</evidence>
<dbReference type="EMBL" id="CP036268">
    <property type="protein sequence ID" value="QDT36881.1"/>
    <property type="molecule type" value="Genomic_DNA"/>
</dbReference>
<keyword evidence="2" id="KW-0238">DNA-binding</keyword>
<dbReference type="SUPFAM" id="SSF48008">
    <property type="entry name" value="GntR ligand-binding domain-like"/>
    <property type="match status" value="1"/>
</dbReference>
<evidence type="ECO:0000313" key="5">
    <source>
        <dbReference type="EMBL" id="QDT36881.1"/>
    </source>
</evidence>
<dbReference type="AlphaFoldDB" id="A0A517QZ18"/>
<dbReference type="KEGG" id="svp:Pan189_12450"/>
<dbReference type="RefSeq" id="WP_145363048.1">
    <property type="nucleotide sequence ID" value="NZ_CP036268.1"/>
</dbReference>
<dbReference type="GO" id="GO:0003700">
    <property type="term" value="F:DNA-binding transcription factor activity"/>
    <property type="evidence" value="ECO:0007669"/>
    <property type="project" value="InterPro"/>
</dbReference>
<reference evidence="5 6" key="1">
    <citation type="submission" date="2019-02" db="EMBL/GenBank/DDBJ databases">
        <title>Deep-cultivation of Planctomycetes and their phenomic and genomic characterization uncovers novel biology.</title>
        <authorList>
            <person name="Wiegand S."/>
            <person name="Jogler M."/>
            <person name="Boedeker C."/>
            <person name="Pinto D."/>
            <person name="Vollmers J."/>
            <person name="Rivas-Marin E."/>
            <person name="Kohn T."/>
            <person name="Peeters S.H."/>
            <person name="Heuer A."/>
            <person name="Rast P."/>
            <person name="Oberbeckmann S."/>
            <person name="Bunk B."/>
            <person name="Jeske O."/>
            <person name="Meyerdierks A."/>
            <person name="Storesund J.E."/>
            <person name="Kallscheuer N."/>
            <person name="Luecker S."/>
            <person name="Lage O.M."/>
            <person name="Pohl T."/>
            <person name="Merkel B.J."/>
            <person name="Hornburger P."/>
            <person name="Mueller R.-W."/>
            <person name="Bruemmer F."/>
            <person name="Labrenz M."/>
            <person name="Spormann A.M."/>
            <person name="Op den Camp H."/>
            <person name="Overmann J."/>
            <person name="Amann R."/>
            <person name="Jetten M.S.M."/>
            <person name="Mascher T."/>
            <person name="Medema M.H."/>
            <person name="Devos D.P."/>
            <person name="Kaster A.-K."/>
            <person name="Ovreas L."/>
            <person name="Rohde M."/>
            <person name="Galperin M.Y."/>
            <person name="Jogler C."/>
        </authorList>
    </citation>
    <scope>NUCLEOTIDE SEQUENCE [LARGE SCALE GENOMIC DNA]</scope>
    <source>
        <strain evidence="5 6">Pan189</strain>
    </source>
</reference>
<proteinExistence type="predicted"/>
<dbReference type="InterPro" id="IPR036390">
    <property type="entry name" value="WH_DNA-bd_sf"/>
</dbReference>